<name>A0A0F8Z4D4_9ZZZZ</name>
<accession>A0A0F8Z4D4</accession>
<reference evidence="1" key="1">
    <citation type="journal article" date="2015" name="Nature">
        <title>Complex archaea that bridge the gap between prokaryotes and eukaryotes.</title>
        <authorList>
            <person name="Spang A."/>
            <person name="Saw J.H."/>
            <person name="Jorgensen S.L."/>
            <person name="Zaremba-Niedzwiedzka K."/>
            <person name="Martijn J."/>
            <person name="Lind A.E."/>
            <person name="van Eijk R."/>
            <person name="Schleper C."/>
            <person name="Guy L."/>
            <person name="Ettema T.J."/>
        </authorList>
    </citation>
    <scope>NUCLEOTIDE SEQUENCE</scope>
</reference>
<gene>
    <name evidence="1" type="ORF">LCGC14_2819400</name>
</gene>
<dbReference type="AlphaFoldDB" id="A0A0F8Z4D4"/>
<comment type="caution">
    <text evidence="1">The sequence shown here is derived from an EMBL/GenBank/DDBJ whole genome shotgun (WGS) entry which is preliminary data.</text>
</comment>
<evidence type="ECO:0000313" key="1">
    <source>
        <dbReference type="EMBL" id="KKK80850.1"/>
    </source>
</evidence>
<protein>
    <submittedName>
        <fullName evidence="1">Uncharacterized protein</fullName>
    </submittedName>
</protein>
<dbReference type="EMBL" id="LAZR01053391">
    <property type="protein sequence ID" value="KKK80850.1"/>
    <property type="molecule type" value="Genomic_DNA"/>
</dbReference>
<sequence length="41" mass="4320">ADVKARAASVPLVGILSTNDVDVVEDRLIEITDLGRAWVAA</sequence>
<proteinExistence type="predicted"/>
<organism evidence="1">
    <name type="scientific">marine sediment metagenome</name>
    <dbReference type="NCBI Taxonomy" id="412755"/>
    <lineage>
        <taxon>unclassified sequences</taxon>
        <taxon>metagenomes</taxon>
        <taxon>ecological metagenomes</taxon>
    </lineage>
</organism>
<feature type="non-terminal residue" evidence="1">
    <location>
        <position position="1"/>
    </location>
</feature>